<dbReference type="Proteomes" id="UP000324897">
    <property type="component" value="Chromosome 7"/>
</dbReference>
<evidence type="ECO:0000313" key="2">
    <source>
        <dbReference type="EMBL" id="TVU17860.1"/>
    </source>
</evidence>
<feature type="compositionally biased region" description="Acidic residues" evidence="1">
    <location>
        <begin position="87"/>
        <end position="97"/>
    </location>
</feature>
<reference evidence="2 3" key="1">
    <citation type="journal article" date="2019" name="Sci. Rep.">
        <title>A high-quality genome of Eragrostis curvula grass provides insights into Poaceae evolution and supports new strategies to enhance forage quality.</title>
        <authorList>
            <person name="Carballo J."/>
            <person name="Santos B.A.C.M."/>
            <person name="Zappacosta D."/>
            <person name="Garbus I."/>
            <person name="Selva J.P."/>
            <person name="Gallo C.A."/>
            <person name="Diaz A."/>
            <person name="Albertini E."/>
            <person name="Caccamo M."/>
            <person name="Echenique V."/>
        </authorList>
    </citation>
    <scope>NUCLEOTIDE SEQUENCE [LARGE SCALE GENOMIC DNA]</scope>
    <source>
        <strain evidence="3">cv. Victoria</strain>
        <tissue evidence="2">Leaf</tissue>
    </source>
</reference>
<proteinExistence type="predicted"/>
<accession>A0A5J9U3X6</accession>
<protein>
    <submittedName>
        <fullName evidence="2">Uncharacterized protein</fullName>
    </submittedName>
</protein>
<dbReference type="EMBL" id="RWGY01000029">
    <property type="protein sequence ID" value="TVU17860.1"/>
    <property type="molecule type" value="Genomic_DNA"/>
</dbReference>
<feature type="compositionally biased region" description="Polar residues" evidence="1">
    <location>
        <begin position="35"/>
        <end position="45"/>
    </location>
</feature>
<dbReference type="Gramene" id="TVU17860">
    <property type="protein sequence ID" value="TVU17860"/>
    <property type="gene ID" value="EJB05_33920"/>
</dbReference>
<feature type="compositionally biased region" description="Gly residues" evidence="1">
    <location>
        <begin position="107"/>
        <end position="117"/>
    </location>
</feature>
<sequence>MQTTRKADESPSSATRPYPTALSVGAAGMVMQPRDTGSATASSADNRFLRSTRPLRQSRSSQLAKPGEPPAGRKERAKSPPWTAPAVEEEAEEEGEGEVTAVDRAGGRGGGGGGGAESGSDVAEAGADREAAEEARAAGGVEAAEEAEEGRAAGGAEEWLARGSSADHVVGGWEADEDLAEEVVAQEDGDGAAAAGAIGREREQAARLDWDLGSRVCRPSTWRRGNEEVGISP</sequence>
<gene>
    <name evidence="2" type="ORF">EJB05_33920</name>
</gene>
<feature type="region of interest" description="Disordered" evidence="1">
    <location>
        <begin position="1"/>
        <end position="167"/>
    </location>
</feature>
<name>A0A5J9U3X6_9POAL</name>
<evidence type="ECO:0000256" key="1">
    <source>
        <dbReference type="SAM" id="MobiDB-lite"/>
    </source>
</evidence>
<dbReference type="AlphaFoldDB" id="A0A5J9U3X6"/>
<feature type="compositionally biased region" description="Polar residues" evidence="1">
    <location>
        <begin position="54"/>
        <end position="63"/>
    </location>
</feature>
<evidence type="ECO:0000313" key="3">
    <source>
        <dbReference type="Proteomes" id="UP000324897"/>
    </source>
</evidence>
<keyword evidence="3" id="KW-1185">Reference proteome</keyword>
<feature type="compositionally biased region" description="Basic and acidic residues" evidence="1">
    <location>
        <begin position="126"/>
        <end position="136"/>
    </location>
</feature>
<feature type="non-terminal residue" evidence="2">
    <location>
        <position position="1"/>
    </location>
</feature>
<comment type="caution">
    <text evidence="2">The sequence shown here is derived from an EMBL/GenBank/DDBJ whole genome shotgun (WGS) entry which is preliminary data.</text>
</comment>
<organism evidence="2 3">
    <name type="scientific">Eragrostis curvula</name>
    <name type="common">weeping love grass</name>
    <dbReference type="NCBI Taxonomy" id="38414"/>
    <lineage>
        <taxon>Eukaryota</taxon>
        <taxon>Viridiplantae</taxon>
        <taxon>Streptophyta</taxon>
        <taxon>Embryophyta</taxon>
        <taxon>Tracheophyta</taxon>
        <taxon>Spermatophyta</taxon>
        <taxon>Magnoliopsida</taxon>
        <taxon>Liliopsida</taxon>
        <taxon>Poales</taxon>
        <taxon>Poaceae</taxon>
        <taxon>PACMAD clade</taxon>
        <taxon>Chloridoideae</taxon>
        <taxon>Eragrostideae</taxon>
        <taxon>Eragrostidinae</taxon>
        <taxon>Eragrostis</taxon>
    </lineage>
</organism>